<name>A2YUP2_ORYSI</name>
<proteinExistence type="predicted"/>
<feature type="region of interest" description="Disordered" evidence="1">
    <location>
        <begin position="22"/>
        <end position="60"/>
    </location>
</feature>
<accession>A2YUP2</accession>
<protein>
    <submittedName>
        <fullName evidence="2">Uncharacterized protein</fullName>
    </submittedName>
</protein>
<dbReference type="HOGENOM" id="CLU_2390019_0_0_1"/>
<reference evidence="2 3" key="1">
    <citation type="journal article" date="2005" name="PLoS Biol.">
        <title>The genomes of Oryza sativa: a history of duplications.</title>
        <authorList>
            <person name="Yu J."/>
            <person name="Wang J."/>
            <person name="Lin W."/>
            <person name="Li S."/>
            <person name="Li H."/>
            <person name="Zhou J."/>
            <person name="Ni P."/>
            <person name="Dong W."/>
            <person name="Hu S."/>
            <person name="Zeng C."/>
            <person name="Zhang J."/>
            <person name="Zhang Y."/>
            <person name="Li R."/>
            <person name="Xu Z."/>
            <person name="Li S."/>
            <person name="Li X."/>
            <person name="Zheng H."/>
            <person name="Cong L."/>
            <person name="Lin L."/>
            <person name="Yin J."/>
            <person name="Geng J."/>
            <person name="Li G."/>
            <person name="Shi J."/>
            <person name="Liu J."/>
            <person name="Lv H."/>
            <person name="Li J."/>
            <person name="Wang J."/>
            <person name="Deng Y."/>
            <person name="Ran L."/>
            <person name="Shi X."/>
            <person name="Wang X."/>
            <person name="Wu Q."/>
            <person name="Li C."/>
            <person name="Ren X."/>
            <person name="Wang J."/>
            <person name="Wang X."/>
            <person name="Li D."/>
            <person name="Liu D."/>
            <person name="Zhang X."/>
            <person name="Ji Z."/>
            <person name="Zhao W."/>
            <person name="Sun Y."/>
            <person name="Zhang Z."/>
            <person name="Bao J."/>
            <person name="Han Y."/>
            <person name="Dong L."/>
            <person name="Ji J."/>
            <person name="Chen P."/>
            <person name="Wu S."/>
            <person name="Liu J."/>
            <person name="Xiao Y."/>
            <person name="Bu D."/>
            <person name="Tan J."/>
            <person name="Yang L."/>
            <person name="Ye C."/>
            <person name="Zhang J."/>
            <person name="Xu J."/>
            <person name="Zhou Y."/>
            <person name="Yu Y."/>
            <person name="Zhang B."/>
            <person name="Zhuang S."/>
            <person name="Wei H."/>
            <person name="Liu B."/>
            <person name="Lei M."/>
            <person name="Yu H."/>
            <person name="Li Y."/>
            <person name="Xu H."/>
            <person name="Wei S."/>
            <person name="He X."/>
            <person name="Fang L."/>
            <person name="Zhang Z."/>
            <person name="Zhang Y."/>
            <person name="Huang X."/>
            <person name="Su Z."/>
            <person name="Tong W."/>
            <person name="Li J."/>
            <person name="Tong Z."/>
            <person name="Li S."/>
            <person name="Ye J."/>
            <person name="Wang L."/>
            <person name="Fang L."/>
            <person name="Lei T."/>
            <person name="Chen C."/>
            <person name="Chen H."/>
            <person name="Xu Z."/>
            <person name="Li H."/>
            <person name="Huang H."/>
            <person name="Zhang F."/>
            <person name="Xu H."/>
            <person name="Li N."/>
            <person name="Zhao C."/>
            <person name="Li S."/>
            <person name="Dong L."/>
            <person name="Huang Y."/>
            <person name="Li L."/>
            <person name="Xi Y."/>
            <person name="Qi Q."/>
            <person name="Li W."/>
            <person name="Zhang B."/>
            <person name="Hu W."/>
            <person name="Zhang Y."/>
            <person name="Tian X."/>
            <person name="Jiao Y."/>
            <person name="Liang X."/>
            <person name="Jin J."/>
            <person name="Gao L."/>
            <person name="Zheng W."/>
            <person name="Hao B."/>
            <person name="Liu S."/>
            <person name="Wang W."/>
            <person name="Yuan L."/>
            <person name="Cao M."/>
            <person name="McDermott J."/>
            <person name="Samudrala R."/>
            <person name="Wang J."/>
            <person name="Wong G.K."/>
            <person name="Yang H."/>
        </authorList>
    </citation>
    <scope>NUCLEOTIDE SEQUENCE [LARGE SCALE GENOMIC DNA]</scope>
    <source>
        <strain evidence="3">cv. 93-11</strain>
    </source>
</reference>
<dbReference type="EMBL" id="CM000133">
    <property type="protein sequence ID" value="EAZ06803.1"/>
    <property type="molecule type" value="Genomic_DNA"/>
</dbReference>
<sequence length="94" mass="9365">MTTGGGGSILWIRWLRAPVTEGVAGGGGRNSAEALETEAEAATAAEGQEHEAKPMETEPGEVAAREDWLAGGAGAMCPHAGGSLVGGGAVVHVW</sequence>
<gene>
    <name evidence="2" type="ORF">OsI_29047</name>
</gene>
<evidence type="ECO:0000313" key="2">
    <source>
        <dbReference type="EMBL" id="EAZ06803.1"/>
    </source>
</evidence>
<dbReference type="Gramene" id="BGIOSGA028568-TA">
    <property type="protein sequence ID" value="BGIOSGA028568-PA"/>
    <property type="gene ID" value="BGIOSGA028568"/>
</dbReference>
<feature type="compositionally biased region" description="Basic and acidic residues" evidence="1">
    <location>
        <begin position="47"/>
        <end position="56"/>
    </location>
</feature>
<evidence type="ECO:0000256" key="1">
    <source>
        <dbReference type="SAM" id="MobiDB-lite"/>
    </source>
</evidence>
<dbReference type="Proteomes" id="UP000007015">
    <property type="component" value="Chromosome 8"/>
</dbReference>
<dbReference type="AlphaFoldDB" id="A2YUP2"/>
<organism evidence="2 3">
    <name type="scientific">Oryza sativa subsp. indica</name>
    <name type="common">Rice</name>
    <dbReference type="NCBI Taxonomy" id="39946"/>
    <lineage>
        <taxon>Eukaryota</taxon>
        <taxon>Viridiplantae</taxon>
        <taxon>Streptophyta</taxon>
        <taxon>Embryophyta</taxon>
        <taxon>Tracheophyta</taxon>
        <taxon>Spermatophyta</taxon>
        <taxon>Magnoliopsida</taxon>
        <taxon>Liliopsida</taxon>
        <taxon>Poales</taxon>
        <taxon>Poaceae</taxon>
        <taxon>BOP clade</taxon>
        <taxon>Oryzoideae</taxon>
        <taxon>Oryzeae</taxon>
        <taxon>Oryzinae</taxon>
        <taxon>Oryza</taxon>
        <taxon>Oryza sativa</taxon>
    </lineage>
</organism>
<evidence type="ECO:0000313" key="3">
    <source>
        <dbReference type="Proteomes" id="UP000007015"/>
    </source>
</evidence>
<keyword evidence="3" id="KW-1185">Reference proteome</keyword>